<dbReference type="VEuPathDB" id="FungiDB:AFUB_081650"/>
<dbReference type="SMART" id="SM00075">
    <property type="entry name" value="HYDRO"/>
    <property type="match status" value="1"/>
</dbReference>
<dbReference type="CDD" id="cd23507">
    <property type="entry name" value="hydrophobin_I"/>
    <property type="match status" value="1"/>
</dbReference>
<protein>
    <recommendedName>
        <fullName evidence="2">Hydrophobin</fullName>
    </recommendedName>
</protein>
<keyword evidence="2" id="KW-0964">Secreted</keyword>
<evidence type="ECO:0000256" key="2">
    <source>
        <dbReference type="RuleBase" id="RU365009"/>
    </source>
</evidence>
<keyword evidence="1 2" id="KW-1015">Disulfide bond</keyword>
<keyword evidence="2" id="KW-0732">Signal</keyword>
<accession>B0Y9N0</accession>
<comment type="similarity">
    <text evidence="2">Belongs to the fungal hydrophobin family.</text>
</comment>
<comment type="subcellular location">
    <subcellularLocation>
        <location evidence="2">Secreted</location>
        <location evidence="2">Cell wall</location>
    </subcellularLocation>
</comment>
<dbReference type="GO" id="GO:0009277">
    <property type="term" value="C:fungal-type cell wall"/>
    <property type="evidence" value="ECO:0007669"/>
    <property type="project" value="InterPro"/>
</dbReference>
<evidence type="ECO:0000256" key="3">
    <source>
        <dbReference type="SAM" id="MobiDB-lite"/>
    </source>
</evidence>
<dbReference type="EMBL" id="DS499600">
    <property type="protein sequence ID" value="EDP48723.1"/>
    <property type="molecule type" value="Genomic_DNA"/>
</dbReference>
<proteinExistence type="inferred from homology"/>
<organism evidence="4 5">
    <name type="scientific">Aspergillus fumigatus (strain CBS 144.89 / FGSC A1163 / CEA10)</name>
    <name type="common">Neosartorya fumigata</name>
    <dbReference type="NCBI Taxonomy" id="451804"/>
    <lineage>
        <taxon>Eukaryota</taxon>
        <taxon>Fungi</taxon>
        <taxon>Dikarya</taxon>
        <taxon>Ascomycota</taxon>
        <taxon>Pezizomycotina</taxon>
        <taxon>Eurotiomycetes</taxon>
        <taxon>Eurotiomycetidae</taxon>
        <taxon>Eurotiales</taxon>
        <taxon>Aspergillaceae</taxon>
        <taxon>Aspergillus</taxon>
        <taxon>Aspergillus subgen. Fumigati</taxon>
    </lineage>
</organism>
<keyword evidence="2" id="KW-0134">Cell wall</keyword>
<dbReference type="Pfam" id="PF01185">
    <property type="entry name" value="Hydrophobin"/>
    <property type="match status" value="1"/>
</dbReference>
<reference evidence="4 5" key="1">
    <citation type="journal article" date="2008" name="PLoS Genet.">
        <title>Genomic islands in the pathogenic filamentous fungus Aspergillus fumigatus.</title>
        <authorList>
            <person name="Fedorova N.D."/>
            <person name="Khaldi N."/>
            <person name="Joardar V.S."/>
            <person name="Maiti R."/>
            <person name="Amedeo P."/>
            <person name="Anderson M.J."/>
            <person name="Crabtree J."/>
            <person name="Silva J.C."/>
            <person name="Badger J.H."/>
            <person name="Albarraq A."/>
            <person name="Angiuoli S."/>
            <person name="Bussey H."/>
            <person name="Bowyer P."/>
            <person name="Cotty P.J."/>
            <person name="Dyer P.S."/>
            <person name="Egan A."/>
            <person name="Galens K."/>
            <person name="Fraser-Liggett C.M."/>
            <person name="Haas B.J."/>
            <person name="Inman J.M."/>
            <person name="Kent R."/>
            <person name="Lemieux S."/>
            <person name="Malavazi I."/>
            <person name="Orvis J."/>
            <person name="Roemer T."/>
            <person name="Ronning C.M."/>
            <person name="Sundaram J.P."/>
            <person name="Sutton G."/>
            <person name="Turner G."/>
            <person name="Venter J.C."/>
            <person name="White O.R."/>
            <person name="Whitty B.R."/>
            <person name="Youngman P."/>
            <person name="Wolfe K.H."/>
            <person name="Goldman G.H."/>
            <person name="Wortman J.R."/>
            <person name="Jiang B."/>
            <person name="Denning D.W."/>
            <person name="Nierman W.C."/>
        </authorList>
    </citation>
    <scope>NUCLEOTIDE SEQUENCE [LARGE SCALE GENOMIC DNA]</scope>
    <source>
        <strain evidence="5">CBS 144.89 / FGSC A1163 / CEA10</strain>
    </source>
</reference>
<evidence type="ECO:0000313" key="5">
    <source>
        <dbReference type="Proteomes" id="UP000001699"/>
    </source>
</evidence>
<dbReference type="Proteomes" id="UP000001699">
    <property type="component" value="Unassembled WGS sequence"/>
</dbReference>
<dbReference type="OrthoDB" id="4503395at2759"/>
<feature type="region of interest" description="Disordered" evidence="3">
    <location>
        <begin position="1"/>
        <end position="20"/>
    </location>
</feature>
<dbReference type="AlphaFoldDB" id="B0Y9N0"/>
<evidence type="ECO:0000256" key="1">
    <source>
        <dbReference type="ARBA" id="ARBA00023157"/>
    </source>
</evidence>
<gene>
    <name evidence="4" type="ORF">AFUB_081650</name>
</gene>
<name>B0Y9N0_ASPFC</name>
<dbReference type="HOGENOM" id="CLU_1786449_0_0_1"/>
<dbReference type="InterPro" id="IPR001338">
    <property type="entry name" value="Class_I_Hydrophobin"/>
</dbReference>
<sequence>MHPRPEHLSPTLNHNHRLKLKQPATTSRMLARTILATLVSAACFATVNAQTCSATNAVCCQQLQDPDNLNADALNLLRLLNINPNTLTGAVGLTCKRLTEACFACLLLTRPGTSLVSGSCNANAACCTGNNYNGLIVLGCTQIQV</sequence>
<dbReference type="GO" id="GO:0005199">
    <property type="term" value="F:structural constituent of cell wall"/>
    <property type="evidence" value="ECO:0007669"/>
    <property type="project" value="InterPro"/>
</dbReference>
<keyword evidence="5" id="KW-1185">Reference proteome</keyword>
<evidence type="ECO:0000313" key="4">
    <source>
        <dbReference type="EMBL" id="EDP48723.1"/>
    </source>
</evidence>